<evidence type="ECO:0000256" key="1">
    <source>
        <dbReference type="SAM" id="Phobius"/>
    </source>
</evidence>
<accession>A0ABU6RGH1</accession>
<feature type="transmembrane region" description="Helical" evidence="1">
    <location>
        <begin position="16"/>
        <end position="46"/>
    </location>
</feature>
<name>A0ABU6RGH1_9FABA</name>
<keyword evidence="1" id="KW-1133">Transmembrane helix</keyword>
<keyword evidence="1" id="KW-0812">Transmembrane</keyword>
<evidence type="ECO:0000313" key="2">
    <source>
        <dbReference type="EMBL" id="MED6123133.1"/>
    </source>
</evidence>
<dbReference type="Proteomes" id="UP001341840">
    <property type="component" value="Unassembled WGS sequence"/>
</dbReference>
<evidence type="ECO:0000313" key="3">
    <source>
        <dbReference type="Proteomes" id="UP001341840"/>
    </source>
</evidence>
<reference evidence="2 3" key="1">
    <citation type="journal article" date="2023" name="Plants (Basel)">
        <title>Bridging the Gap: Combining Genomics and Transcriptomics Approaches to Understand Stylosanthes scabra, an Orphan Legume from the Brazilian Caatinga.</title>
        <authorList>
            <person name="Ferreira-Neto J.R.C."/>
            <person name="da Silva M.D."/>
            <person name="Binneck E."/>
            <person name="de Melo N.F."/>
            <person name="da Silva R.H."/>
            <person name="de Melo A.L.T.M."/>
            <person name="Pandolfi V."/>
            <person name="Bustamante F.O."/>
            <person name="Brasileiro-Vidal A.C."/>
            <person name="Benko-Iseppon A.M."/>
        </authorList>
    </citation>
    <scope>NUCLEOTIDE SEQUENCE [LARGE SCALE GENOMIC DNA]</scope>
    <source>
        <tissue evidence="2">Leaves</tissue>
    </source>
</reference>
<keyword evidence="3" id="KW-1185">Reference proteome</keyword>
<dbReference type="EMBL" id="JASCZI010030497">
    <property type="protein sequence ID" value="MED6123133.1"/>
    <property type="molecule type" value="Genomic_DNA"/>
</dbReference>
<keyword evidence="1" id="KW-0472">Membrane</keyword>
<protein>
    <submittedName>
        <fullName evidence="2">Uncharacterized protein</fullName>
    </submittedName>
</protein>
<organism evidence="2 3">
    <name type="scientific">Stylosanthes scabra</name>
    <dbReference type="NCBI Taxonomy" id="79078"/>
    <lineage>
        <taxon>Eukaryota</taxon>
        <taxon>Viridiplantae</taxon>
        <taxon>Streptophyta</taxon>
        <taxon>Embryophyta</taxon>
        <taxon>Tracheophyta</taxon>
        <taxon>Spermatophyta</taxon>
        <taxon>Magnoliopsida</taxon>
        <taxon>eudicotyledons</taxon>
        <taxon>Gunneridae</taxon>
        <taxon>Pentapetalae</taxon>
        <taxon>rosids</taxon>
        <taxon>fabids</taxon>
        <taxon>Fabales</taxon>
        <taxon>Fabaceae</taxon>
        <taxon>Papilionoideae</taxon>
        <taxon>50 kb inversion clade</taxon>
        <taxon>dalbergioids sensu lato</taxon>
        <taxon>Dalbergieae</taxon>
        <taxon>Pterocarpus clade</taxon>
        <taxon>Stylosanthes</taxon>
    </lineage>
</organism>
<comment type="caution">
    <text evidence="2">The sequence shown here is derived from an EMBL/GenBank/DDBJ whole genome shotgun (WGS) entry which is preliminary data.</text>
</comment>
<gene>
    <name evidence="2" type="ORF">PIB30_046392</name>
</gene>
<sequence>MEFPILQPLLDEVEKVSVFFCFVPVLLVILAIRVSVPSVCILYGSWCWNPFDLRHLVQKLSEGHVEGVVVRAVGLLLPPPSIILEVILPGIIFLVPVGFYGSLAFLLLQVVMKSFLDLLHRLWWPFSQTFQKRCASLSPLTKAIKAACDLVLRSITPESLYRFLHQRVQVQAGFWKSPTGCEVLHEAVSQVGEAFNAIRWEGIELCQGVFLHGYGKGFALYGVRSVYEQHPVFEGIQVMLQVCSPVVGLDLDRVSKLLRKLFC</sequence>
<proteinExistence type="predicted"/>
<feature type="transmembrane region" description="Helical" evidence="1">
    <location>
        <begin position="86"/>
        <end position="111"/>
    </location>
</feature>